<dbReference type="SUPFAM" id="SSF48452">
    <property type="entry name" value="TPR-like"/>
    <property type="match status" value="4"/>
</dbReference>
<dbReference type="Pfam" id="PF13174">
    <property type="entry name" value="TPR_6"/>
    <property type="match status" value="2"/>
</dbReference>
<feature type="domain" description="Ancillary SecYEG translocon subunit/Cell division coordinator CpoB TPR" evidence="1">
    <location>
        <begin position="391"/>
        <end position="480"/>
    </location>
</feature>
<dbReference type="AlphaFoldDB" id="A0A7V3E5T4"/>
<gene>
    <name evidence="2" type="ORF">ENS31_00945</name>
</gene>
<evidence type="ECO:0000313" key="2">
    <source>
        <dbReference type="EMBL" id="HFI90076.1"/>
    </source>
</evidence>
<reference evidence="2" key="1">
    <citation type="journal article" date="2020" name="mSystems">
        <title>Genome- and Community-Level Interaction Insights into Carbon Utilization and Element Cycling Functions of Hydrothermarchaeota in Hydrothermal Sediment.</title>
        <authorList>
            <person name="Zhou Z."/>
            <person name="Liu Y."/>
            <person name="Xu W."/>
            <person name="Pan J."/>
            <person name="Luo Z.H."/>
            <person name="Li M."/>
        </authorList>
    </citation>
    <scope>NUCLEOTIDE SEQUENCE [LARGE SCALE GENOMIC DNA]</scope>
    <source>
        <strain evidence="2">SpSt-479</strain>
    </source>
</reference>
<dbReference type="InterPro" id="IPR019734">
    <property type="entry name" value="TPR_rpt"/>
</dbReference>
<dbReference type="InterPro" id="IPR011990">
    <property type="entry name" value="TPR-like_helical_dom_sf"/>
</dbReference>
<dbReference type="PANTHER" id="PTHR12558:SF13">
    <property type="entry name" value="CELL DIVISION CYCLE PROTEIN 27 HOMOLOG"/>
    <property type="match status" value="1"/>
</dbReference>
<comment type="caution">
    <text evidence="2">The sequence shown here is derived from an EMBL/GenBank/DDBJ whole genome shotgun (WGS) entry which is preliminary data.</text>
</comment>
<accession>A0A7V3E5T4</accession>
<name>A0A7V3E5T4_9BACT</name>
<dbReference type="Pfam" id="PF13432">
    <property type="entry name" value="TPR_16"/>
    <property type="match status" value="1"/>
</dbReference>
<dbReference type="EMBL" id="DSUJ01000002">
    <property type="protein sequence ID" value="HFI90076.1"/>
    <property type="molecule type" value="Genomic_DNA"/>
</dbReference>
<sequence length="639" mass="73973">MKYILFPCSLKSILYFYNMKLKILLSIFVISVFYHSIAQQNPFDMNQYMLAEAYEQQGNYSKAIEIIEQLYQKDTQNPNYFNKLVNLYITSKNLDAAISILESRIKMYPQDPNNYGQLGSVYYMMGNYKKAKEVWEIPLSKTNKNSISFRVIANYAIERRDFETAIEILSRGKNESDDPTLYAFDLGELYSLTMQYENAAKEYCELLKKNPGLYSTAEAKIFSFINKPEALQPTIKVVSNYQSQGIVFKQLLAKLMVEDKKFDKALELYTEVDKTQNSNGQFLIDYANFLFNEENFQLAKEAFEYVIKNYPQSKQIPYAKLGLTKTLESLTLQEFRKLNPEWKTFYSTVYLTEEKTQKILSAYKEVIDLYKHSEIAIEARYRSALILFYVNNQPDKAIEQLNEITNLYPTSTYFPKAAVELGNIYLQTGKTELAKEKFLSVQSSTRVFEDDKNLASLQLSRILASEGNFNQAIESLRKVTLNLKNDLTNDALEFSLILNTAKNDSSNLMKFCKAEVLTEQKNFTSAKNIYEEIAQNPQAFVLHSICKLRSAEMELALNNYPEALKKLGAIVDEEEKNIYSDKALYLTAKIYEYGIVDISKAIDSYQKLLGRFPKSIYLDEARERIQHLREKMKEGKTDV</sequence>
<proteinExistence type="predicted"/>
<dbReference type="Gene3D" id="1.25.40.10">
    <property type="entry name" value="Tetratricopeptide repeat domain"/>
    <property type="match status" value="4"/>
</dbReference>
<dbReference type="SMART" id="SM00028">
    <property type="entry name" value="TPR"/>
    <property type="match status" value="8"/>
</dbReference>
<organism evidence="2">
    <name type="scientific">Ignavibacterium album</name>
    <dbReference type="NCBI Taxonomy" id="591197"/>
    <lineage>
        <taxon>Bacteria</taxon>
        <taxon>Pseudomonadati</taxon>
        <taxon>Ignavibacteriota</taxon>
        <taxon>Ignavibacteria</taxon>
        <taxon>Ignavibacteriales</taxon>
        <taxon>Ignavibacteriaceae</taxon>
        <taxon>Ignavibacterium</taxon>
    </lineage>
</organism>
<dbReference type="PANTHER" id="PTHR12558">
    <property type="entry name" value="CELL DIVISION CYCLE 16,23,27"/>
    <property type="match status" value="1"/>
</dbReference>
<dbReference type="InterPro" id="IPR018704">
    <property type="entry name" value="SecYEG/CpoB_TPR"/>
</dbReference>
<evidence type="ECO:0000259" key="1">
    <source>
        <dbReference type="Pfam" id="PF09976"/>
    </source>
</evidence>
<protein>
    <submittedName>
        <fullName evidence="2">Tetratricopeptide repeat protein</fullName>
    </submittedName>
</protein>
<dbReference type="Pfam" id="PF09976">
    <property type="entry name" value="TPR_21"/>
    <property type="match status" value="1"/>
</dbReference>